<dbReference type="EMBL" id="CP007035">
    <property type="protein sequence ID" value="AHF14512.1"/>
    <property type="molecule type" value="Genomic_DNA"/>
</dbReference>
<evidence type="ECO:0000313" key="1">
    <source>
        <dbReference type="EMBL" id="AHF14512.1"/>
    </source>
</evidence>
<evidence type="ECO:0000313" key="2">
    <source>
        <dbReference type="Proteomes" id="UP000003586"/>
    </source>
</evidence>
<dbReference type="STRING" id="929713.NIASO_03510"/>
<sequence>MNRITNLFFAAAFLALILSSCDKMNDIQKKYADKAEQVYLGRVDSVQCFPGVGRAKMVWYMNADPKIERTIIYWNSRQDSLVVPFNRTALGGQRDSVYLDSLPEGSTLLEFKNVNSKGETSLITIAGATVWGEHFAGSLTARIINAFDYDYTQSRYNLSLLKTFPGDSVVYSQISYTTNSNTVQTLTINRGDSAVALTDFPPGGSFQLRTIFFPPQGIDTVRSDYQTFKAPTVVANRGVKIALAGNINSKYFNYNGDLCEWTTTGNLNVYTVNDDGSLTLKMNYPALVSRTTFREFFFYDGDRFIGIQTNNNVYMYRIVNGVLTIVKTPSGADNMGSGFTFLKYAPARGFFYSIAETTGEMKYWPALPTATWGASNGSVMGTGFTYVPYGLFNYQTLLGVDATGYLWTVPVYATGAIGSKSRMGLGWTRFKKIICVGTTLYGMESNGDLYVFNNFDATGSYWIVN</sequence>
<dbReference type="KEGG" id="nso:NIASO_03510"/>
<dbReference type="OrthoDB" id="1043438at2"/>
<protein>
    <submittedName>
        <fullName evidence="1">Uncharacterized protein</fullName>
    </submittedName>
</protein>
<dbReference type="AlphaFoldDB" id="W0EUQ1"/>
<reference evidence="1 2" key="1">
    <citation type="submission" date="2013-12" db="EMBL/GenBank/DDBJ databases">
        <authorList>
            <consortium name="DOE Joint Genome Institute"/>
            <person name="Eisen J."/>
            <person name="Huntemann M."/>
            <person name="Han J."/>
            <person name="Chen A."/>
            <person name="Kyrpides N."/>
            <person name="Mavromatis K."/>
            <person name="Markowitz V."/>
            <person name="Palaniappan K."/>
            <person name="Ivanova N."/>
            <person name="Schaumberg A."/>
            <person name="Pati A."/>
            <person name="Liolios K."/>
            <person name="Nordberg H.P."/>
            <person name="Cantor M.N."/>
            <person name="Hua S.X."/>
            <person name="Woyke T."/>
        </authorList>
    </citation>
    <scope>NUCLEOTIDE SEQUENCE [LARGE SCALE GENOMIC DNA]</scope>
    <source>
        <strain evidence="2">DSM 19437</strain>
    </source>
</reference>
<organism evidence="1 2">
    <name type="scientific">Niabella soli DSM 19437</name>
    <dbReference type="NCBI Taxonomy" id="929713"/>
    <lineage>
        <taxon>Bacteria</taxon>
        <taxon>Pseudomonadati</taxon>
        <taxon>Bacteroidota</taxon>
        <taxon>Chitinophagia</taxon>
        <taxon>Chitinophagales</taxon>
        <taxon>Chitinophagaceae</taxon>
        <taxon>Niabella</taxon>
    </lineage>
</organism>
<proteinExistence type="predicted"/>
<accession>W0EUQ1</accession>
<dbReference type="eggNOG" id="ENOG5033QGT">
    <property type="taxonomic scope" value="Bacteria"/>
</dbReference>
<dbReference type="PROSITE" id="PS51257">
    <property type="entry name" value="PROKAR_LIPOPROTEIN"/>
    <property type="match status" value="1"/>
</dbReference>
<dbReference type="Pfam" id="PF16389">
    <property type="entry name" value="DUF4998"/>
    <property type="match status" value="1"/>
</dbReference>
<dbReference type="HOGENOM" id="CLU_587709_0_0_10"/>
<keyword evidence="2" id="KW-1185">Reference proteome</keyword>
<gene>
    <name evidence="1" type="ORF">NIASO_03510</name>
</gene>
<name>W0EUQ1_9BACT</name>
<dbReference type="Proteomes" id="UP000003586">
    <property type="component" value="Chromosome"/>
</dbReference>